<sequence>MWQCFPFRSVPPGMGDTYRFDRISIREPSATERYRRNRRLPATRRHIVFQSENEVSPRPPAGRRGNVLPQGE</sequence>
<feature type="non-terminal residue" evidence="2">
    <location>
        <position position="72"/>
    </location>
</feature>
<dbReference type="AlphaFoldDB" id="A0A445MBA7"/>
<reference evidence="2" key="1">
    <citation type="journal article" date="2018" name="Data Brief">
        <title>Genome sequence data from 17 accessions of Ensete ventricosum, a staple food crop for millions in Ethiopia.</title>
        <authorList>
            <person name="Yemataw Z."/>
            <person name="Muzemil S."/>
            <person name="Ambachew D."/>
            <person name="Tripathi L."/>
            <person name="Tesfaye K."/>
            <person name="Chala A."/>
            <person name="Farbos A."/>
            <person name="O'Neill P."/>
            <person name="Moore K."/>
            <person name="Grant M."/>
            <person name="Studholme D.J."/>
        </authorList>
    </citation>
    <scope>NUCLEOTIDE SEQUENCE [LARGE SCALE GENOMIC DNA]</scope>
    <source>
        <tissue evidence="2">Leaf</tissue>
    </source>
</reference>
<proteinExistence type="predicted"/>
<feature type="region of interest" description="Disordered" evidence="1">
    <location>
        <begin position="50"/>
        <end position="72"/>
    </location>
</feature>
<accession>A0A445MBA7</accession>
<dbReference type="EMBL" id="KV875543">
    <property type="protein sequence ID" value="RZR71499.1"/>
    <property type="molecule type" value="Genomic_DNA"/>
</dbReference>
<gene>
    <name evidence="2" type="ORF">BHM03_00005512</name>
</gene>
<organism evidence="2">
    <name type="scientific">Ensete ventricosum</name>
    <name type="common">Abyssinian banana</name>
    <name type="synonym">Musa ensete</name>
    <dbReference type="NCBI Taxonomy" id="4639"/>
    <lineage>
        <taxon>Eukaryota</taxon>
        <taxon>Viridiplantae</taxon>
        <taxon>Streptophyta</taxon>
        <taxon>Embryophyta</taxon>
        <taxon>Tracheophyta</taxon>
        <taxon>Spermatophyta</taxon>
        <taxon>Magnoliopsida</taxon>
        <taxon>Liliopsida</taxon>
        <taxon>Zingiberales</taxon>
        <taxon>Musaceae</taxon>
        <taxon>Ensete</taxon>
    </lineage>
</organism>
<name>A0A445MBA7_ENSVE</name>
<protein>
    <submittedName>
        <fullName evidence="2">Uncharacterized protein</fullName>
    </submittedName>
</protein>
<dbReference type="Proteomes" id="UP000290560">
    <property type="component" value="Unassembled WGS sequence"/>
</dbReference>
<evidence type="ECO:0000313" key="2">
    <source>
        <dbReference type="EMBL" id="RZR71499.1"/>
    </source>
</evidence>
<evidence type="ECO:0000256" key="1">
    <source>
        <dbReference type="SAM" id="MobiDB-lite"/>
    </source>
</evidence>